<evidence type="ECO:0000313" key="3">
    <source>
        <dbReference type="Proteomes" id="UP000037210"/>
    </source>
</evidence>
<feature type="transmembrane region" description="Helical" evidence="1">
    <location>
        <begin position="46"/>
        <end position="68"/>
    </location>
</feature>
<feature type="transmembrane region" description="Helical" evidence="1">
    <location>
        <begin position="138"/>
        <end position="157"/>
    </location>
</feature>
<dbReference type="AlphaFoldDB" id="A0A0M0BNZ2"/>
<evidence type="ECO:0008006" key="4">
    <source>
        <dbReference type="Google" id="ProtNLM"/>
    </source>
</evidence>
<protein>
    <recommendedName>
        <fullName evidence="4">VIT family protein</fullName>
    </recommendedName>
</protein>
<sequence length="189" mass="19834">MGGYLRVTRAKKIIRRYFAMNAFDGAMTSLGVVIGAYVTGIFEPRAVVGVIIVGGIAMAISGFSGTYMTESAERSKALDEIEEAMLMNLEDTIHGRASRFVSVFSGIVDGSAPLLASLPAVLPFLLAILGLMPVEFTFVASIGSSLATLFLLGVFLGRISKNNVVYSGIKMVVAGVAVALLALLLNGAH</sequence>
<feature type="transmembrane region" description="Helical" evidence="1">
    <location>
        <begin position="164"/>
        <end position="185"/>
    </location>
</feature>
<keyword evidence="1" id="KW-0472">Membrane</keyword>
<evidence type="ECO:0000313" key="2">
    <source>
        <dbReference type="EMBL" id="KON30026.1"/>
    </source>
</evidence>
<reference evidence="2 3" key="1">
    <citation type="submission" date="2015-06" db="EMBL/GenBank/DDBJ databases">
        <title>New insights into the roles of widespread benthic archaea in carbon and nitrogen cycling.</title>
        <authorList>
            <person name="Lazar C.S."/>
            <person name="Baker B.J."/>
            <person name="Seitz K.W."/>
            <person name="Hyde A.S."/>
            <person name="Dick G.J."/>
            <person name="Hinrichs K.-U."/>
            <person name="Teske A.P."/>
        </authorList>
    </citation>
    <scope>NUCLEOTIDE SEQUENCE [LARGE SCALE GENOMIC DNA]</scope>
    <source>
        <strain evidence="2">DG-45</strain>
    </source>
</reference>
<keyword evidence="1" id="KW-1133">Transmembrane helix</keyword>
<comment type="caution">
    <text evidence="2">The sequence shown here is derived from an EMBL/GenBank/DDBJ whole genome shotgun (WGS) entry which is preliminary data.</text>
</comment>
<keyword evidence="1" id="KW-0812">Transmembrane</keyword>
<organism evidence="2 3">
    <name type="scientific">miscellaneous Crenarchaeota group-15 archaeon DG-45</name>
    <dbReference type="NCBI Taxonomy" id="1685127"/>
    <lineage>
        <taxon>Archaea</taxon>
        <taxon>Candidatus Bathyarchaeota</taxon>
        <taxon>MCG-15</taxon>
    </lineage>
</organism>
<evidence type="ECO:0000256" key="1">
    <source>
        <dbReference type="SAM" id="Phobius"/>
    </source>
</evidence>
<name>A0A0M0BNZ2_9ARCH</name>
<dbReference type="EMBL" id="LFWZ01000044">
    <property type="protein sequence ID" value="KON30026.1"/>
    <property type="molecule type" value="Genomic_DNA"/>
</dbReference>
<proteinExistence type="predicted"/>
<gene>
    <name evidence="2" type="ORF">AC482_04940</name>
</gene>
<accession>A0A0M0BNZ2</accession>
<feature type="transmembrane region" description="Helical" evidence="1">
    <location>
        <begin position="21"/>
        <end position="40"/>
    </location>
</feature>
<dbReference type="Proteomes" id="UP000037210">
    <property type="component" value="Unassembled WGS sequence"/>
</dbReference>